<sequence length="275" mass="31755">MIHFIKNEQQVKAVNACLQQSRFILLLVRKGEVQLKMNTDMILVQARELLILPEDKSCTIKGLGNRSHIGILSFTRAFAFGNATRNLQPVFFMFLMAGKPFRIQLRPKDMSWLFLLFILLRVKNNTAEIPGTDGEVLQLGFDILLWELRRLYRYYSPGITVTYTIKHALVLHFLDMLNTHYKSQHQIQFYANALHLTADYLSKTIKQVTGKTAKQFVKDSILREAKVLLQEHLSIQGISRMLGFNSTQDFSKFFKTHTSLSPTAYRKKLSPQNSK</sequence>
<feature type="domain" description="HTH araC/xylS-type" evidence="4">
    <location>
        <begin position="171"/>
        <end position="268"/>
    </location>
</feature>
<dbReference type="Proteomes" id="UP000267469">
    <property type="component" value="Unassembled WGS sequence"/>
</dbReference>
<evidence type="ECO:0000256" key="2">
    <source>
        <dbReference type="ARBA" id="ARBA00023125"/>
    </source>
</evidence>
<protein>
    <submittedName>
        <fullName evidence="5">AraC family transcriptional regulator</fullName>
    </submittedName>
</protein>
<dbReference type="SUPFAM" id="SSF46689">
    <property type="entry name" value="Homeodomain-like"/>
    <property type="match status" value="1"/>
</dbReference>
<dbReference type="GO" id="GO:0003700">
    <property type="term" value="F:DNA-binding transcription factor activity"/>
    <property type="evidence" value="ECO:0007669"/>
    <property type="project" value="InterPro"/>
</dbReference>
<dbReference type="PROSITE" id="PS01124">
    <property type="entry name" value="HTH_ARAC_FAMILY_2"/>
    <property type="match status" value="1"/>
</dbReference>
<keyword evidence="1" id="KW-0805">Transcription regulation</keyword>
<accession>A0A3N0EKP0</accession>
<dbReference type="AlphaFoldDB" id="A0A3N0EKP0"/>
<dbReference type="InterPro" id="IPR009057">
    <property type="entry name" value="Homeodomain-like_sf"/>
</dbReference>
<comment type="caution">
    <text evidence="5">The sequence shown here is derived from an EMBL/GenBank/DDBJ whole genome shotgun (WGS) entry which is preliminary data.</text>
</comment>
<evidence type="ECO:0000256" key="1">
    <source>
        <dbReference type="ARBA" id="ARBA00023015"/>
    </source>
</evidence>
<dbReference type="OrthoDB" id="2611870at2"/>
<dbReference type="Pfam" id="PF12833">
    <property type="entry name" value="HTH_18"/>
    <property type="match status" value="1"/>
</dbReference>
<organism evidence="5 6">
    <name type="scientific">Sinomicrobium pectinilyticum</name>
    <dbReference type="NCBI Taxonomy" id="1084421"/>
    <lineage>
        <taxon>Bacteria</taxon>
        <taxon>Pseudomonadati</taxon>
        <taxon>Bacteroidota</taxon>
        <taxon>Flavobacteriia</taxon>
        <taxon>Flavobacteriales</taxon>
        <taxon>Flavobacteriaceae</taxon>
        <taxon>Sinomicrobium</taxon>
    </lineage>
</organism>
<reference evidence="5 6" key="1">
    <citation type="submission" date="2018-10" db="EMBL/GenBank/DDBJ databases">
        <title>Sinomicrobium pectinilyticum sp. nov., a pectinase-producing bacterium isolated from alkaline and saline soil, and emended description of the genus Sinomicrobium.</title>
        <authorList>
            <person name="Cheng B."/>
            <person name="Li C."/>
            <person name="Lai Q."/>
            <person name="Du M."/>
            <person name="Shao Z."/>
            <person name="Xu P."/>
            <person name="Yang C."/>
        </authorList>
    </citation>
    <scope>NUCLEOTIDE SEQUENCE [LARGE SCALE GENOMIC DNA]</scope>
    <source>
        <strain evidence="5 6">5DNS001</strain>
    </source>
</reference>
<evidence type="ECO:0000259" key="4">
    <source>
        <dbReference type="PROSITE" id="PS01124"/>
    </source>
</evidence>
<dbReference type="GO" id="GO:0043565">
    <property type="term" value="F:sequence-specific DNA binding"/>
    <property type="evidence" value="ECO:0007669"/>
    <property type="project" value="InterPro"/>
</dbReference>
<dbReference type="InterPro" id="IPR018060">
    <property type="entry name" value="HTH_AraC"/>
</dbReference>
<proteinExistence type="predicted"/>
<dbReference type="EMBL" id="RJTM01000059">
    <property type="protein sequence ID" value="RNL88480.1"/>
    <property type="molecule type" value="Genomic_DNA"/>
</dbReference>
<evidence type="ECO:0000313" key="6">
    <source>
        <dbReference type="Proteomes" id="UP000267469"/>
    </source>
</evidence>
<dbReference type="Gene3D" id="1.10.10.60">
    <property type="entry name" value="Homeodomain-like"/>
    <property type="match status" value="1"/>
</dbReference>
<dbReference type="PANTHER" id="PTHR43280">
    <property type="entry name" value="ARAC-FAMILY TRANSCRIPTIONAL REGULATOR"/>
    <property type="match status" value="1"/>
</dbReference>
<name>A0A3N0EKP0_SINP1</name>
<dbReference type="PANTHER" id="PTHR43280:SF32">
    <property type="entry name" value="TRANSCRIPTIONAL REGULATORY PROTEIN"/>
    <property type="match status" value="1"/>
</dbReference>
<evidence type="ECO:0000256" key="3">
    <source>
        <dbReference type="ARBA" id="ARBA00023163"/>
    </source>
</evidence>
<dbReference type="RefSeq" id="WP_123215578.1">
    <property type="nucleotide sequence ID" value="NZ_RJTM01000059.1"/>
</dbReference>
<keyword evidence="6" id="KW-1185">Reference proteome</keyword>
<keyword evidence="3" id="KW-0804">Transcription</keyword>
<evidence type="ECO:0000313" key="5">
    <source>
        <dbReference type="EMBL" id="RNL88480.1"/>
    </source>
</evidence>
<keyword evidence="2" id="KW-0238">DNA-binding</keyword>
<dbReference type="SMART" id="SM00342">
    <property type="entry name" value="HTH_ARAC"/>
    <property type="match status" value="1"/>
</dbReference>
<gene>
    <name evidence="5" type="ORF">ED312_08510</name>
</gene>